<evidence type="ECO:0000313" key="1">
    <source>
        <dbReference type="EMBL" id="WAK63929.1"/>
    </source>
</evidence>
<evidence type="ECO:0000313" key="2">
    <source>
        <dbReference type="Proteomes" id="UP001156410"/>
    </source>
</evidence>
<dbReference type="RefSeq" id="WP_269441560.1">
    <property type="nucleotide sequence ID" value="NZ_CP113440.1"/>
</dbReference>
<organism evidence="1 2">
    <name type="scientific">Streptococcus macedonicus</name>
    <name type="common">Streptococcus gallolyticus macedonicus</name>
    <dbReference type="NCBI Taxonomy" id="59310"/>
    <lineage>
        <taxon>Bacteria</taxon>
        <taxon>Bacillati</taxon>
        <taxon>Bacillota</taxon>
        <taxon>Bacilli</taxon>
        <taxon>Lactobacillales</taxon>
        <taxon>Streptococcaceae</taxon>
        <taxon>Streptococcus</taxon>
    </lineage>
</organism>
<sequence length="43" mass="4879">MISGKSENQDIDKLENYGLKLYANGQTSDVKLDKDDLADYKEL</sequence>
<dbReference type="AlphaFoldDB" id="A0AA47FDA0"/>
<reference evidence="1" key="2">
    <citation type="submission" date="2022-11" db="EMBL/GenBank/DDBJ databases">
        <authorList>
            <person name="Johnson J.D."/>
        </authorList>
    </citation>
    <scope>NUCLEOTIDE SEQUENCE</scope>
    <source>
        <strain evidence="1">E37</strain>
    </source>
</reference>
<dbReference type="EMBL" id="CP113440">
    <property type="protein sequence ID" value="WAK63929.1"/>
    <property type="molecule type" value="Genomic_DNA"/>
</dbReference>
<dbReference type="Proteomes" id="UP001156410">
    <property type="component" value="Chromosome"/>
</dbReference>
<proteinExistence type="predicted"/>
<gene>
    <name evidence="1" type="ORF">OQG81_03510</name>
</gene>
<accession>A0AA47FDA0</accession>
<protein>
    <submittedName>
        <fullName evidence="1">Uncharacterized protein</fullName>
    </submittedName>
</protein>
<reference evidence="1" key="1">
    <citation type="submission" date="2022-11" db="EMBL/GenBank/DDBJ databases">
        <title>Streptococcus macedonicus and Acinetobacter baumannii: co-inhabitants of the cheese production environment.</title>
        <authorList>
            <person name="Johnson J."/>
        </authorList>
    </citation>
    <scope>NUCLEOTIDE SEQUENCE</scope>
    <source>
        <strain evidence="1">E37</strain>
    </source>
</reference>
<name>A0AA47FDA0_STRMC</name>